<keyword evidence="2" id="KW-0858">Xylan degradation</keyword>
<feature type="signal peptide" evidence="9">
    <location>
        <begin position="1"/>
        <end position="25"/>
    </location>
</feature>
<keyword evidence="9" id="KW-0732">Signal</keyword>
<evidence type="ECO:0000256" key="6">
    <source>
        <dbReference type="PIRSR" id="PIRSR606710-1"/>
    </source>
</evidence>
<comment type="similarity">
    <text evidence="1 8">Belongs to the glycosyl hydrolase 43 family.</text>
</comment>
<feature type="chain" id="PRO_5013386963" evidence="9">
    <location>
        <begin position="26"/>
        <end position="329"/>
    </location>
</feature>
<dbReference type="EMBL" id="FUYQ01000024">
    <property type="protein sequence ID" value="SKB79325.1"/>
    <property type="molecule type" value="Genomic_DNA"/>
</dbReference>
<dbReference type="Proteomes" id="UP000190852">
    <property type="component" value="Unassembled WGS sequence"/>
</dbReference>
<evidence type="ECO:0000313" key="11">
    <source>
        <dbReference type="Proteomes" id="UP000190852"/>
    </source>
</evidence>
<dbReference type="PANTHER" id="PTHR43772">
    <property type="entry name" value="ENDO-1,4-BETA-XYLANASE"/>
    <property type="match status" value="1"/>
</dbReference>
<dbReference type="PANTHER" id="PTHR43772:SF2">
    <property type="entry name" value="PUTATIVE (AFU_ORTHOLOGUE AFUA_2G04480)-RELATED"/>
    <property type="match status" value="1"/>
</dbReference>
<evidence type="ECO:0000256" key="2">
    <source>
        <dbReference type="ARBA" id="ARBA00022651"/>
    </source>
</evidence>
<gene>
    <name evidence="10" type="ORF">SAMN05660349_02789</name>
</gene>
<keyword evidence="5 8" id="KW-0326">Glycosidase</keyword>
<accession>A0A1T5E649</accession>
<protein>
    <submittedName>
        <fullName evidence="10">Glycosyl hydrolases family 43</fullName>
    </submittedName>
</protein>
<evidence type="ECO:0000313" key="10">
    <source>
        <dbReference type="EMBL" id="SKB79325.1"/>
    </source>
</evidence>
<organism evidence="10 11">
    <name type="scientific">Parabacteroides chartae</name>
    <dbReference type="NCBI Taxonomy" id="1037355"/>
    <lineage>
        <taxon>Bacteria</taxon>
        <taxon>Pseudomonadati</taxon>
        <taxon>Bacteroidota</taxon>
        <taxon>Bacteroidia</taxon>
        <taxon>Bacteroidales</taxon>
        <taxon>Tannerellaceae</taxon>
        <taxon>Parabacteroides</taxon>
    </lineage>
</organism>
<feature type="active site" description="Proton donor" evidence="6">
    <location>
        <position position="209"/>
    </location>
</feature>
<feature type="site" description="Important for catalytic activity, responsible for pKa modulation of the active site Glu and correct orientation of both the proton donor and substrate" evidence="7">
    <location>
        <position position="156"/>
    </location>
</feature>
<evidence type="ECO:0000256" key="3">
    <source>
        <dbReference type="ARBA" id="ARBA00022801"/>
    </source>
</evidence>
<evidence type="ECO:0000256" key="4">
    <source>
        <dbReference type="ARBA" id="ARBA00023277"/>
    </source>
</evidence>
<name>A0A1T5E649_9BACT</name>
<keyword evidence="11" id="KW-1185">Reference proteome</keyword>
<evidence type="ECO:0000256" key="9">
    <source>
        <dbReference type="SAM" id="SignalP"/>
    </source>
</evidence>
<dbReference type="Pfam" id="PF04616">
    <property type="entry name" value="Glyco_hydro_43"/>
    <property type="match status" value="1"/>
</dbReference>
<dbReference type="PROSITE" id="PS51257">
    <property type="entry name" value="PROKAR_LIPOPROTEIN"/>
    <property type="match status" value="1"/>
</dbReference>
<dbReference type="AlphaFoldDB" id="A0A1T5E649"/>
<keyword evidence="4" id="KW-0119">Carbohydrate metabolism</keyword>
<dbReference type="Gene3D" id="2.115.10.20">
    <property type="entry name" value="Glycosyl hydrolase domain, family 43"/>
    <property type="match status" value="1"/>
</dbReference>
<feature type="active site" description="Proton acceptor" evidence="6">
    <location>
        <position position="39"/>
    </location>
</feature>
<dbReference type="SUPFAM" id="SSF75005">
    <property type="entry name" value="Arabinanase/levansucrase/invertase"/>
    <property type="match status" value="1"/>
</dbReference>
<sequence length="329" mass="37233">MKMKNLVLSICVAGALFACKLPAFSQTSGNPVFKGWYADPEGIIYDDTYWIFPTWSDLYEKQTFFDCFSSKDLVNWTKHPSVLDTAAVKWANRAMWAPSVIRKDGKYYLFFGANDVHEGEVGGIGVSVADRPEGPYRDLLGKPLINQIVNGAQPIDQFVFHDDTDDTYYMYYGGWGHCNIVKLNDDFTGLVPFEDGQIYKEVTPQGYVEGPFMFKKDGKYYFMWSEGGWGGPDYSVAYAIADSPFGPFKRIAKILQQDPEVATGAGHHSIMHVPGSEDYYIVYHRRPLGDKGRDHRATCIDKMTFDANGYINPVKMTFEGVKSRPIKKR</sequence>
<dbReference type="GO" id="GO:0004553">
    <property type="term" value="F:hydrolase activity, hydrolyzing O-glycosyl compounds"/>
    <property type="evidence" value="ECO:0007669"/>
    <property type="project" value="InterPro"/>
</dbReference>
<dbReference type="InterPro" id="IPR006710">
    <property type="entry name" value="Glyco_hydro_43"/>
</dbReference>
<evidence type="ECO:0000256" key="7">
    <source>
        <dbReference type="PIRSR" id="PIRSR606710-2"/>
    </source>
</evidence>
<dbReference type="InterPro" id="IPR052176">
    <property type="entry name" value="Glycosyl_Hydrlase_43_Enz"/>
</dbReference>
<dbReference type="InterPro" id="IPR023296">
    <property type="entry name" value="Glyco_hydro_beta-prop_sf"/>
</dbReference>
<reference evidence="11" key="1">
    <citation type="submission" date="2017-02" db="EMBL/GenBank/DDBJ databases">
        <authorList>
            <person name="Varghese N."/>
            <person name="Submissions S."/>
        </authorList>
    </citation>
    <scope>NUCLEOTIDE SEQUENCE [LARGE SCALE GENOMIC DNA]</scope>
    <source>
        <strain evidence="11">DSM 24967</strain>
    </source>
</reference>
<dbReference type="CDD" id="cd18827">
    <property type="entry name" value="GH43_XlnD-like"/>
    <property type="match status" value="1"/>
</dbReference>
<keyword evidence="2" id="KW-0624">Polysaccharide degradation</keyword>
<proteinExistence type="inferred from homology"/>
<keyword evidence="3 8" id="KW-0378">Hydrolase</keyword>
<evidence type="ECO:0000256" key="1">
    <source>
        <dbReference type="ARBA" id="ARBA00009865"/>
    </source>
</evidence>
<evidence type="ECO:0000256" key="5">
    <source>
        <dbReference type="ARBA" id="ARBA00023295"/>
    </source>
</evidence>
<evidence type="ECO:0000256" key="8">
    <source>
        <dbReference type="RuleBase" id="RU361187"/>
    </source>
</evidence>
<dbReference type="GO" id="GO:0045493">
    <property type="term" value="P:xylan catabolic process"/>
    <property type="evidence" value="ECO:0007669"/>
    <property type="project" value="UniProtKB-KW"/>
</dbReference>